<dbReference type="EMBL" id="JAUJYO010000006">
    <property type="protein sequence ID" value="KAK1314192.1"/>
    <property type="molecule type" value="Genomic_DNA"/>
</dbReference>
<protein>
    <submittedName>
        <fullName evidence="1">Small acidic protein 1</fullName>
    </submittedName>
</protein>
<gene>
    <name evidence="1" type="primary">SMAP1</name>
    <name evidence="2" type="ORF">QJS10_CPA06g00097</name>
    <name evidence="1" type="ORF">QJS10_CPB18g01911</name>
</gene>
<proteinExistence type="predicted"/>
<dbReference type="AlphaFoldDB" id="A0AAV9CPE3"/>
<evidence type="ECO:0000313" key="1">
    <source>
        <dbReference type="EMBL" id="KAK1290770.1"/>
    </source>
</evidence>
<evidence type="ECO:0000313" key="3">
    <source>
        <dbReference type="Proteomes" id="UP001180020"/>
    </source>
</evidence>
<evidence type="ECO:0000313" key="2">
    <source>
        <dbReference type="EMBL" id="KAK1314192.1"/>
    </source>
</evidence>
<reference evidence="1" key="1">
    <citation type="journal article" date="2023" name="Nat. Commun.">
        <title>Diploid and tetraploid genomes of Acorus and the evolution of monocots.</title>
        <authorList>
            <person name="Ma L."/>
            <person name="Liu K.W."/>
            <person name="Li Z."/>
            <person name="Hsiao Y.Y."/>
            <person name="Qi Y."/>
            <person name="Fu T."/>
            <person name="Tang G.D."/>
            <person name="Zhang D."/>
            <person name="Sun W.H."/>
            <person name="Liu D.K."/>
            <person name="Li Y."/>
            <person name="Chen G.Z."/>
            <person name="Liu X.D."/>
            <person name="Liao X.Y."/>
            <person name="Jiang Y.T."/>
            <person name="Yu X."/>
            <person name="Hao Y."/>
            <person name="Huang J."/>
            <person name="Zhao X.W."/>
            <person name="Ke S."/>
            <person name="Chen Y.Y."/>
            <person name="Wu W.L."/>
            <person name="Hsu J.L."/>
            <person name="Lin Y.F."/>
            <person name="Huang M.D."/>
            <person name="Li C.Y."/>
            <person name="Huang L."/>
            <person name="Wang Z.W."/>
            <person name="Zhao X."/>
            <person name="Zhong W.Y."/>
            <person name="Peng D.H."/>
            <person name="Ahmad S."/>
            <person name="Lan S."/>
            <person name="Zhang J.S."/>
            <person name="Tsai W.C."/>
            <person name="Van de Peer Y."/>
            <person name="Liu Z.J."/>
        </authorList>
    </citation>
    <scope>NUCLEOTIDE SEQUENCE</scope>
    <source>
        <strain evidence="1">CP</strain>
    </source>
</reference>
<name>A0AAV9CPE3_ACOCL</name>
<organism evidence="1 3">
    <name type="scientific">Acorus calamus</name>
    <name type="common">Sweet flag</name>
    <dbReference type="NCBI Taxonomy" id="4465"/>
    <lineage>
        <taxon>Eukaryota</taxon>
        <taxon>Viridiplantae</taxon>
        <taxon>Streptophyta</taxon>
        <taxon>Embryophyta</taxon>
        <taxon>Tracheophyta</taxon>
        <taxon>Spermatophyta</taxon>
        <taxon>Magnoliopsida</taxon>
        <taxon>Liliopsida</taxon>
        <taxon>Acoraceae</taxon>
        <taxon>Acorus</taxon>
    </lineage>
</organism>
<sequence length="59" mass="6585">MRPSLLGPAYDMDEQGSTVGMDLDDSDTLDLLEGIIDKHPVDADFFNSFEDDFDDTDIN</sequence>
<dbReference type="EMBL" id="JAUJYO010000018">
    <property type="protein sequence ID" value="KAK1290770.1"/>
    <property type="molecule type" value="Genomic_DNA"/>
</dbReference>
<comment type="caution">
    <text evidence="1">The sequence shown here is derived from an EMBL/GenBank/DDBJ whole genome shotgun (WGS) entry which is preliminary data.</text>
</comment>
<reference evidence="1" key="2">
    <citation type="submission" date="2023-06" db="EMBL/GenBank/DDBJ databases">
        <authorList>
            <person name="Ma L."/>
            <person name="Liu K.-W."/>
            <person name="Li Z."/>
            <person name="Hsiao Y.-Y."/>
            <person name="Qi Y."/>
            <person name="Fu T."/>
            <person name="Tang G."/>
            <person name="Zhang D."/>
            <person name="Sun W.-H."/>
            <person name="Liu D.-K."/>
            <person name="Li Y."/>
            <person name="Chen G.-Z."/>
            <person name="Liu X.-D."/>
            <person name="Liao X.-Y."/>
            <person name="Jiang Y.-T."/>
            <person name="Yu X."/>
            <person name="Hao Y."/>
            <person name="Huang J."/>
            <person name="Zhao X.-W."/>
            <person name="Ke S."/>
            <person name="Chen Y.-Y."/>
            <person name="Wu W.-L."/>
            <person name="Hsu J.-L."/>
            <person name="Lin Y.-F."/>
            <person name="Huang M.-D."/>
            <person name="Li C.-Y."/>
            <person name="Huang L."/>
            <person name="Wang Z.-W."/>
            <person name="Zhao X."/>
            <person name="Zhong W.-Y."/>
            <person name="Peng D.-H."/>
            <person name="Ahmad S."/>
            <person name="Lan S."/>
            <person name="Zhang J.-S."/>
            <person name="Tsai W.-C."/>
            <person name="Van De Peer Y."/>
            <person name="Liu Z.-J."/>
        </authorList>
    </citation>
    <scope>NUCLEOTIDE SEQUENCE</scope>
    <source>
        <strain evidence="1">CP</strain>
        <tissue evidence="1">Leaves</tissue>
    </source>
</reference>
<dbReference type="Proteomes" id="UP001180020">
    <property type="component" value="Unassembled WGS sequence"/>
</dbReference>
<accession>A0AAV9CPE3</accession>
<keyword evidence="3" id="KW-1185">Reference proteome</keyword>